<evidence type="ECO:0000256" key="5">
    <source>
        <dbReference type="ARBA" id="ARBA00022679"/>
    </source>
</evidence>
<keyword evidence="5" id="KW-0808">Transferase</keyword>
<dbReference type="PROSITE" id="PS01124">
    <property type="entry name" value="HTH_ARAC_FAMILY_2"/>
    <property type="match status" value="1"/>
</dbReference>
<dbReference type="SUPFAM" id="SSF46689">
    <property type="entry name" value="Homeodomain-like"/>
    <property type="match status" value="1"/>
</dbReference>
<dbReference type="PANTHER" id="PTHR10815">
    <property type="entry name" value="METHYLATED-DNA--PROTEIN-CYSTEINE METHYLTRANSFERASE"/>
    <property type="match status" value="1"/>
</dbReference>
<evidence type="ECO:0000313" key="13">
    <source>
        <dbReference type="Proteomes" id="UP000663444"/>
    </source>
</evidence>
<evidence type="ECO:0000256" key="6">
    <source>
        <dbReference type="ARBA" id="ARBA00022763"/>
    </source>
</evidence>
<evidence type="ECO:0000256" key="1">
    <source>
        <dbReference type="ARBA" id="ARBA00001286"/>
    </source>
</evidence>
<dbReference type="PANTHER" id="PTHR10815:SF13">
    <property type="entry name" value="METHYLATED-DNA--PROTEIN-CYSTEINE METHYLTRANSFERASE"/>
    <property type="match status" value="1"/>
</dbReference>
<dbReference type="GO" id="GO:0003700">
    <property type="term" value="F:DNA-binding transcription factor activity"/>
    <property type="evidence" value="ECO:0007669"/>
    <property type="project" value="InterPro"/>
</dbReference>
<dbReference type="GO" id="GO:0006281">
    <property type="term" value="P:DNA repair"/>
    <property type="evidence" value="ECO:0007669"/>
    <property type="project" value="UniProtKB-KW"/>
</dbReference>
<dbReference type="SMART" id="SM00342">
    <property type="entry name" value="HTH_ARAC"/>
    <property type="match status" value="1"/>
</dbReference>
<protein>
    <recommendedName>
        <fullName evidence="3">methylated-DNA--[protein]-cysteine S-methyltransferase</fullName>
        <ecNumber evidence="3">2.1.1.63</ecNumber>
    </recommendedName>
</protein>
<dbReference type="GO" id="GO:0032259">
    <property type="term" value="P:methylation"/>
    <property type="evidence" value="ECO:0007669"/>
    <property type="project" value="UniProtKB-KW"/>
</dbReference>
<evidence type="ECO:0000256" key="9">
    <source>
        <dbReference type="ARBA" id="ARBA00023204"/>
    </source>
</evidence>
<dbReference type="InterPro" id="IPR014048">
    <property type="entry name" value="MethylDNA_cys_MeTrfase_DNA-bd"/>
</dbReference>
<keyword evidence="7" id="KW-0805">Transcription regulation</keyword>
<dbReference type="InterPro" id="IPR036631">
    <property type="entry name" value="MGMT_N_sf"/>
</dbReference>
<keyword evidence="6" id="KW-0227">DNA damage</keyword>
<evidence type="ECO:0000256" key="10">
    <source>
        <dbReference type="ARBA" id="ARBA00049348"/>
    </source>
</evidence>
<dbReference type="GO" id="GO:0043565">
    <property type="term" value="F:sequence-specific DNA binding"/>
    <property type="evidence" value="ECO:0007669"/>
    <property type="project" value="InterPro"/>
</dbReference>
<dbReference type="RefSeq" id="WP_203386304.1">
    <property type="nucleotide sequence ID" value="NZ_CP064781.1"/>
</dbReference>
<dbReference type="AlphaFoldDB" id="A0A974PWH2"/>
<gene>
    <name evidence="12" type="ORF">IWH25_13470</name>
</gene>
<feature type="domain" description="HTH araC/xylS-type" evidence="11">
    <location>
        <begin position="15"/>
        <end position="112"/>
    </location>
</feature>
<keyword evidence="9" id="KW-0234">DNA repair</keyword>
<dbReference type="InterPro" id="IPR009057">
    <property type="entry name" value="Homeodomain-like_sf"/>
</dbReference>
<evidence type="ECO:0000256" key="4">
    <source>
        <dbReference type="ARBA" id="ARBA00022603"/>
    </source>
</evidence>
<evidence type="ECO:0000259" key="11">
    <source>
        <dbReference type="PROSITE" id="PS01124"/>
    </source>
</evidence>
<comment type="catalytic activity">
    <reaction evidence="1">
        <text>a 4-O-methyl-thymidine in DNA + L-cysteinyl-[protein] = a thymidine in DNA + S-methyl-L-cysteinyl-[protein]</text>
        <dbReference type="Rhea" id="RHEA:53428"/>
        <dbReference type="Rhea" id="RHEA-COMP:10131"/>
        <dbReference type="Rhea" id="RHEA-COMP:10132"/>
        <dbReference type="Rhea" id="RHEA-COMP:13555"/>
        <dbReference type="Rhea" id="RHEA-COMP:13556"/>
        <dbReference type="ChEBI" id="CHEBI:29950"/>
        <dbReference type="ChEBI" id="CHEBI:82612"/>
        <dbReference type="ChEBI" id="CHEBI:137386"/>
        <dbReference type="ChEBI" id="CHEBI:137387"/>
        <dbReference type="EC" id="2.1.1.63"/>
    </reaction>
</comment>
<dbReference type="KEGG" id="ares:IWH25_13470"/>
<keyword evidence="8" id="KW-0804">Transcription</keyword>
<dbReference type="EC" id="2.1.1.63" evidence="3"/>
<evidence type="ECO:0000256" key="3">
    <source>
        <dbReference type="ARBA" id="ARBA00011918"/>
    </source>
</evidence>
<dbReference type="InterPro" id="IPR018060">
    <property type="entry name" value="HTH_AraC"/>
</dbReference>
<dbReference type="Gene3D" id="1.10.10.10">
    <property type="entry name" value="Winged helix-like DNA-binding domain superfamily/Winged helix DNA-binding domain"/>
    <property type="match status" value="1"/>
</dbReference>
<evidence type="ECO:0000256" key="7">
    <source>
        <dbReference type="ARBA" id="ARBA00023015"/>
    </source>
</evidence>
<dbReference type="CDD" id="cd06445">
    <property type="entry name" value="ATase"/>
    <property type="match status" value="1"/>
</dbReference>
<dbReference type="SUPFAM" id="SSF46767">
    <property type="entry name" value="Methylated DNA-protein cysteine methyltransferase, C-terminal domain"/>
    <property type="match status" value="1"/>
</dbReference>
<keyword evidence="4" id="KW-0489">Methyltransferase</keyword>
<evidence type="ECO:0000313" key="12">
    <source>
        <dbReference type="EMBL" id="QRJ62773.1"/>
    </source>
</evidence>
<dbReference type="FunFam" id="1.10.10.10:FF:000214">
    <property type="entry name" value="Methylated-DNA--protein-cysteine methyltransferase"/>
    <property type="match status" value="1"/>
</dbReference>
<dbReference type="EMBL" id="CP064781">
    <property type="protein sequence ID" value="QRJ62773.1"/>
    <property type="molecule type" value="Genomic_DNA"/>
</dbReference>
<dbReference type="Pfam" id="PF12833">
    <property type="entry name" value="HTH_18"/>
    <property type="match status" value="1"/>
</dbReference>
<evidence type="ECO:0000256" key="2">
    <source>
        <dbReference type="ARBA" id="ARBA00008711"/>
    </source>
</evidence>
<dbReference type="SUPFAM" id="SSF53155">
    <property type="entry name" value="Methylated DNA-protein cysteine methyltransferase domain"/>
    <property type="match status" value="1"/>
</dbReference>
<dbReference type="InterPro" id="IPR036388">
    <property type="entry name" value="WH-like_DNA-bd_sf"/>
</dbReference>
<comment type="catalytic activity">
    <reaction evidence="10">
        <text>a 6-O-methyl-2'-deoxyguanosine in DNA + L-cysteinyl-[protein] = S-methyl-L-cysteinyl-[protein] + a 2'-deoxyguanosine in DNA</text>
        <dbReference type="Rhea" id="RHEA:24000"/>
        <dbReference type="Rhea" id="RHEA-COMP:10131"/>
        <dbReference type="Rhea" id="RHEA-COMP:10132"/>
        <dbReference type="Rhea" id="RHEA-COMP:11367"/>
        <dbReference type="Rhea" id="RHEA-COMP:11368"/>
        <dbReference type="ChEBI" id="CHEBI:29950"/>
        <dbReference type="ChEBI" id="CHEBI:82612"/>
        <dbReference type="ChEBI" id="CHEBI:85445"/>
        <dbReference type="ChEBI" id="CHEBI:85448"/>
        <dbReference type="EC" id="2.1.1.63"/>
    </reaction>
</comment>
<comment type="similarity">
    <text evidence="2">Belongs to the MGMT family.</text>
</comment>
<evidence type="ECO:0000256" key="8">
    <source>
        <dbReference type="ARBA" id="ARBA00023163"/>
    </source>
</evidence>
<dbReference type="InterPro" id="IPR036217">
    <property type="entry name" value="MethylDNA_cys_MeTrfase_DNAb"/>
</dbReference>
<reference evidence="12" key="1">
    <citation type="submission" date="2020-11" db="EMBL/GenBank/DDBJ databases">
        <title>Azospira restricta DSM 18626 genome sequence.</title>
        <authorList>
            <person name="Moe W.M."/>
        </authorList>
    </citation>
    <scope>NUCLEOTIDE SEQUENCE</scope>
    <source>
        <strain evidence="12">DSM 18626</strain>
    </source>
</reference>
<dbReference type="InterPro" id="IPR001497">
    <property type="entry name" value="MethylDNA_cys_MeTrfase_AS"/>
</dbReference>
<keyword evidence="13" id="KW-1185">Reference proteome</keyword>
<dbReference type="Gene3D" id="3.30.160.70">
    <property type="entry name" value="Methylated DNA-protein cysteine methyltransferase domain"/>
    <property type="match status" value="1"/>
</dbReference>
<dbReference type="GO" id="GO:0003908">
    <property type="term" value="F:methylated-DNA-[protein]-cysteine S-methyltransferase activity"/>
    <property type="evidence" value="ECO:0007669"/>
    <property type="project" value="UniProtKB-EC"/>
</dbReference>
<name>A0A974PWH2_9RHOO</name>
<sequence length="283" mass="30001">MERQPSLGKAYDTVAAAIRFVRAQARRQPSLDEVAAHVGLSGPHLQRVFSEWAGISPKRFLQFLTKEHARALLRQSRDVLATSLESGLSGPGRLHDLMVACEAMTPGEVGALGEGLTLAFGFAPTPLGDVICGLTPRGVCLLQFVATGETAAAEAALRAEWPKAACVRDDAAVAGVVRAMFDPLAGDRPIALLLRGTNFQLKVWEALLRIPAGCAVSYGDLAGRVGAPRAPRAVGTALAHNRIAVLVPCHRVIRESGEIGQYRWGSERKAALLACEAAARQGT</sequence>
<dbReference type="PROSITE" id="PS00374">
    <property type="entry name" value="MGMT"/>
    <property type="match status" value="1"/>
</dbReference>
<dbReference type="Proteomes" id="UP000663444">
    <property type="component" value="Chromosome"/>
</dbReference>
<dbReference type="Pfam" id="PF01035">
    <property type="entry name" value="DNA_binding_1"/>
    <property type="match status" value="1"/>
</dbReference>
<dbReference type="NCBIfam" id="TIGR00589">
    <property type="entry name" value="ogt"/>
    <property type="match status" value="1"/>
</dbReference>
<accession>A0A974PWH2</accession>
<organism evidence="12 13">
    <name type="scientific">Azospira restricta</name>
    <dbReference type="NCBI Taxonomy" id="404405"/>
    <lineage>
        <taxon>Bacteria</taxon>
        <taxon>Pseudomonadati</taxon>
        <taxon>Pseudomonadota</taxon>
        <taxon>Betaproteobacteria</taxon>
        <taxon>Rhodocyclales</taxon>
        <taxon>Rhodocyclaceae</taxon>
        <taxon>Azospira</taxon>
    </lineage>
</organism>
<proteinExistence type="inferred from homology"/>
<dbReference type="Gene3D" id="1.10.10.60">
    <property type="entry name" value="Homeodomain-like"/>
    <property type="match status" value="1"/>
</dbReference>